<name>A0A9D3U9B1_9ROSI</name>
<organism evidence="1 2">
    <name type="scientific">Gossypium stocksii</name>
    <dbReference type="NCBI Taxonomy" id="47602"/>
    <lineage>
        <taxon>Eukaryota</taxon>
        <taxon>Viridiplantae</taxon>
        <taxon>Streptophyta</taxon>
        <taxon>Embryophyta</taxon>
        <taxon>Tracheophyta</taxon>
        <taxon>Spermatophyta</taxon>
        <taxon>Magnoliopsida</taxon>
        <taxon>eudicotyledons</taxon>
        <taxon>Gunneridae</taxon>
        <taxon>Pentapetalae</taxon>
        <taxon>rosids</taxon>
        <taxon>malvids</taxon>
        <taxon>Malvales</taxon>
        <taxon>Malvaceae</taxon>
        <taxon>Malvoideae</taxon>
        <taxon>Gossypium</taxon>
    </lineage>
</organism>
<gene>
    <name evidence="1" type="ORF">J1N35_044501</name>
</gene>
<evidence type="ECO:0000313" key="1">
    <source>
        <dbReference type="EMBL" id="KAH1032327.1"/>
    </source>
</evidence>
<comment type="caution">
    <text evidence="1">The sequence shown here is derived from an EMBL/GenBank/DDBJ whole genome shotgun (WGS) entry which is preliminary data.</text>
</comment>
<evidence type="ECO:0000313" key="2">
    <source>
        <dbReference type="Proteomes" id="UP000828251"/>
    </source>
</evidence>
<reference evidence="1 2" key="1">
    <citation type="journal article" date="2021" name="Plant Biotechnol. J.">
        <title>Multi-omics assisted identification of the key and species-specific regulatory components of drought-tolerant mechanisms in Gossypium stocksii.</title>
        <authorList>
            <person name="Yu D."/>
            <person name="Ke L."/>
            <person name="Zhang D."/>
            <person name="Wu Y."/>
            <person name="Sun Y."/>
            <person name="Mei J."/>
            <person name="Sun J."/>
            <person name="Sun Y."/>
        </authorList>
    </citation>
    <scope>NUCLEOTIDE SEQUENCE [LARGE SCALE GENOMIC DNA]</scope>
    <source>
        <strain evidence="2">cv. E1</strain>
        <tissue evidence="1">Leaf</tissue>
    </source>
</reference>
<keyword evidence="2" id="KW-1185">Reference proteome</keyword>
<dbReference type="OrthoDB" id="1922870at2759"/>
<dbReference type="AlphaFoldDB" id="A0A9D3U9B1"/>
<dbReference type="Proteomes" id="UP000828251">
    <property type="component" value="Unassembled WGS sequence"/>
</dbReference>
<accession>A0A9D3U9B1</accession>
<proteinExistence type="predicted"/>
<dbReference type="EMBL" id="JAIQCV010000013">
    <property type="protein sequence ID" value="KAH1032327.1"/>
    <property type="molecule type" value="Genomic_DNA"/>
</dbReference>
<sequence length="175" mass="20061">MELLAESISNISKGNCDSGNSASNVEQKEGRQKARYDWFHLGDRNTKFYHSRMIKRRNFNHIIALRIDNWEWCSDQDILKNKAVEFFEKLYGEVFPCLGINPSFSFPRLFSAETFLEAEITNEEIEKVLFDMAPLKAPGSDVYHAHFSKVSGTSLVVMCASGLKMYFLEGQSIRS</sequence>
<protein>
    <submittedName>
        <fullName evidence="1">Uncharacterized protein</fullName>
    </submittedName>
</protein>